<keyword evidence="3" id="KW-1185">Reference proteome</keyword>
<gene>
    <name evidence="2" type="ORF">G7Y89_g8649</name>
</gene>
<protein>
    <submittedName>
        <fullName evidence="2">Uncharacterized protein</fullName>
    </submittedName>
</protein>
<name>A0A8H4RG74_9HELO</name>
<feature type="region of interest" description="Disordered" evidence="1">
    <location>
        <begin position="78"/>
        <end position="98"/>
    </location>
</feature>
<accession>A0A8H4RG74</accession>
<evidence type="ECO:0000313" key="2">
    <source>
        <dbReference type="EMBL" id="KAF4629495.1"/>
    </source>
</evidence>
<evidence type="ECO:0000313" key="3">
    <source>
        <dbReference type="Proteomes" id="UP000566819"/>
    </source>
</evidence>
<sequence>MQGEEGAISRHALWYSPTYQWRPKAPEKASEETAHNQESAALKVTSNANQEGVVNNVKPVYFGRCYCCLDSEILGDKGNIDDTDDHTDNETTNENQSTWKTNRKLFFKHPSMSHFMPTDGNQQSVMFRTSSRDEMTITSSSDLHSEPLQKPTKYLPHNLCQKCCTLCEVSPLIRLGLNDEPKTK</sequence>
<evidence type="ECO:0000256" key="1">
    <source>
        <dbReference type="SAM" id="MobiDB-lite"/>
    </source>
</evidence>
<reference evidence="2 3" key="1">
    <citation type="submission" date="2020-03" db="EMBL/GenBank/DDBJ databases">
        <title>Draft Genome Sequence of Cudoniella acicularis.</title>
        <authorList>
            <person name="Buettner E."/>
            <person name="Kellner H."/>
        </authorList>
    </citation>
    <scope>NUCLEOTIDE SEQUENCE [LARGE SCALE GENOMIC DNA]</scope>
    <source>
        <strain evidence="2 3">DSM 108380</strain>
    </source>
</reference>
<dbReference type="Proteomes" id="UP000566819">
    <property type="component" value="Unassembled WGS sequence"/>
</dbReference>
<dbReference type="AlphaFoldDB" id="A0A8H4RG74"/>
<dbReference type="EMBL" id="JAAMPI010000669">
    <property type="protein sequence ID" value="KAF4629495.1"/>
    <property type="molecule type" value="Genomic_DNA"/>
</dbReference>
<organism evidence="2 3">
    <name type="scientific">Cudoniella acicularis</name>
    <dbReference type="NCBI Taxonomy" id="354080"/>
    <lineage>
        <taxon>Eukaryota</taxon>
        <taxon>Fungi</taxon>
        <taxon>Dikarya</taxon>
        <taxon>Ascomycota</taxon>
        <taxon>Pezizomycotina</taxon>
        <taxon>Leotiomycetes</taxon>
        <taxon>Helotiales</taxon>
        <taxon>Tricladiaceae</taxon>
        <taxon>Cudoniella</taxon>
    </lineage>
</organism>
<comment type="caution">
    <text evidence="2">The sequence shown here is derived from an EMBL/GenBank/DDBJ whole genome shotgun (WGS) entry which is preliminary data.</text>
</comment>
<proteinExistence type="predicted"/>